<gene>
    <name evidence="1" type="ORF">Pint_05829</name>
</gene>
<organism evidence="1 2">
    <name type="scientific">Pistacia integerrima</name>
    <dbReference type="NCBI Taxonomy" id="434235"/>
    <lineage>
        <taxon>Eukaryota</taxon>
        <taxon>Viridiplantae</taxon>
        <taxon>Streptophyta</taxon>
        <taxon>Embryophyta</taxon>
        <taxon>Tracheophyta</taxon>
        <taxon>Spermatophyta</taxon>
        <taxon>Magnoliopsida</taxon>
        <taxon>eudicotyledons</taxon>
        <taxon>Gunneridae</taxon>
        <taxon>Pentapetalae</taxon>
        <taxon>rosids</taxon>
        <taxon>malvids</taxon>
        <taxon>Sapindales</taxon>
        <taxon>Anacardiaceae</taxon>
        <taxon>Pistacia</taxon>
    </lineage>
</organism>
<protein>
    <submittedName>
        <fullName evidence="1">Uncharacterized protein</fullName>
    </submittedName>
</protein>
<dbReference type="EMBL" id="CM047738">
    <property type="protein sequence ID" value="KAJ0045616.1"/>
    <property type="molecule type" value="Genomic_DNA"/>
</dbReference>
<name>A0ACC0Z2X1_9ROSI</name>
<evidence type="ECO:0000313" key="1">
    <source>
        <dbReference type="EMBL" id="KAJ0045616.1"/>
    </source>
</evidence>
<accession>A0ACC0Z2X1</accession>
<comment type="caution">
    <text evidence="1">The sequence shown here is derived from an EMBL/GenBank/DDBJ whole genome shotgun (WGS) entry which is preliminary data.</text>
</comment>
<dbReference type="Proteomes" id="UP001163603">
    <property type="component" value="Chromosome 3"/>
</dbReference>
<evidence type="ECO:0000313" key="2">
    <source>
        <dbReference type="Proteomes" id="UP001163603"/>
    </source>
</evidence>
<sequence>MVDSKKWVLMATAQTPTNIAVIKYWGKRDETLILPVNDSISVTLDPSHLCTTTTVAVSPGFEQDRMWLNGKEISLSGGRFQSCLREIRSRACDVEDKEKGIKIEEKDWEKLHVHIASYNNFPTAAGLASSAAGFACLGNVQVYLFFSLSFIIFVFWGCYAYILKVHWWKIDDDFFSLAKLMNLKENPSQLSAIARQGSGSACRSLFGGFVKWIMGKDENGSDSLAVQLVEEEHWNELVIIIAVVSARQKETSSTSGMRESVETSLLLQHRAKEIVPKRIVKMEEAIKNRDFSSFAQLTCADSNQFHAVCLDTSPPIFYMNDTSHRIISYVEKWNCSEGSPQVAYTFDAGPNAVLIARDRQVAAQLLRRLLFFFPPNSDTDLNSYVLGDKSILHDAGIGGSKDVEALQCPPEITNVPAQKYTGEINNFICTKPGRGPVLLSDESKALLNLETGLPK</sequence>
<proteinExistence type="predicted"/>
<keyword evidence="2" id="KW-1185">Reference proteome</keyword>
<reference evidence="2" key="1">
    <citation type="journal article" date="2023" name="G3 (Bethesda)">
        <title>Genome assembly and association tests identify interacting loci associated with vigor, precocity, and sex in interspecific pistachio rootstocks.</title>
        <authorList>
            <person name="Palmer W."/>
            <person name="Jacygrad E."/>
            <person name="Sagayaradj S."/>
            <person name="Cavanaugh K."/>
            <person name="Han R."/>
            <person name="Bertier L."/>
            <person name="Beede B."/>
            <person name="Kafkas S."/>
            <person name="Golino D."/>
            <person name="Preece J."/>
            <person name="Michelmore R."/>
        </authorList>
    </citation>
    <scope>NUCLEOTIDE SEQUENCE [LARGE SCALE GENOMIC DNA]</scope>
</reference>